<name>A0A3N4LH10_9PEZI</name>
<dbReference type="Proteomes" id="UP000267821">
    <property type="component" value="Unassembled WGS sequence"/>
</dbReference>
<keyword evidence="1" id="KW-0812">Transmembrane</keyword>
<dbReference type="AlphaFoldDB" id="A0A3N4LH10"/>
<sequence length="84" mass="9267">MLVLGKVNQCMVETGGAWFMGRPLLRTAALAWGLKKYIVGPGSRSLFLSIFSSTSLVFLVFATLSQLCSVILGWFVCFFFCYLG</sequence>
<evidence type="ECO:0000313" key="2">
    <source>
        <dbReference type="EMBL" id="RPB20742.1"/>
    </source>
</evidence>
<accession>A0A3N4LH10</accession>
<gene>
    <name evidence="2" type="ORF">L211DRAFT_504367</name>
</gene>
<feature type="transmembrane region" description="Helical" evidence="1">
    <location>
        <begin position="56"/>
        <end position="83"/>
    </location>
</feature>
<dbReference type="EMBL" id="ML121568">
    <property type="protein sequence ID" value="RPB20742.1"/>
    <property type="molecule type" value="Genomic_DNA"/>
</dbReference>
<protein>
    <submittedName>
        <fullName evidence="2">Uncharacterized protein</fullName>
    </submittedName>
</protein>
<reference evidence="2 3" key="1">
    <citation type="journal article" date="2018" name="Nat. Ecol. Evol.">
        <title>Pezizomycetes genomes reveal the molecular basis of ectomycorrhizal truffle lifestyle.</title>
        <authorList>
            <person name="Murat C."/>
            <person name="Payen T."/>
            <person name="Noel B."/>
            <person name="Kuo A."/>
            <person name="Morin E."/>
            <person name="Chen J."/>
            <person name="Kohler A."/>
            <person name="Krizsan K."/>
            <person name="Balestrini R."/>
            <person name="Da Silva C."/>
            <person name="Montanini B."/>
            <person name="Hainaut M."/>
            <person name="Levati E."/>
            <person name="Barry K.W."/>
            <person name="Belfiori B."/>
            <person name="Cichocki N."/>
            <person name="Clum A."/>
            <person name="Dockter R.B."/>
            <person name="Fauchery L."/>
            <person name="Guy J."/>
            <person name="Iotti M."/>
            <person name="Le Tacon F."/>
            <person name="Lindquist E.A."/>
            <person name="Lipzen A."/>
            <person name="Malagnac F."/>
            <person name="Mello A."/>
            <person name="Molinier V."/>
            <person name="Miyauchi S."/>
            <person name="Poulain J."/>
            <person name="Riccioni C."/>
            <person name="Rubini A."/>
            <person name="Sitrit Y."/>
            <person name="Splivallo R."/>
            <person name="Traeger S."/>
            <person name="Wang M."/>
            <person name="Zifcakova L."/>
            <person name="Wipf D."/>
            <person name="Zambonelli A."/>
            <person name="Paolocci F."/>
            <person name="Nowrousian M."/>
            <person name="Ottonello S."/>
            <person name="Baldrian P."/>
            <person name="Spatafora J.W."/>
            <person name="Henrissat B."/>
            <person name="Nagy L.G."/>
            <person name="Aury J.M."/>
            <person name="Wincker P."/>
            <person name="Grigoriev I.V."/>
            <person name="Bonfante P."/>
            <person name="Martin F.M."/>
        </authorList>
    </citation>
    <scope>NUCLEOTIDE SEQUENCE [LARGE SCALE GENOMIC DNA]</scope>
    <source>
        <strain evidence="2 3">ATCC MYA-4762</strain>
    </source>
</reference>
<keyword evidence="1" id="KW-1133">Transmembrane helix</keyword>
<evidence type="ECO:0000256" key="1">
    <source>
        <dbReference type="SAM" id="Phobius"/>
    </source>
</evidence>
<keyword evidence="1" id="KW-0472">Membrane</keyword>
<evidence type="ECO:0000313" key="3">
    <source>
        <dbReference type="Proteomes" id="UP000267821"/>
    </source>
</evidence>
<keyword evidence="3" id="KW-1185">Reference proteome</keyword>
<dbReference type="InParanoid" id="A0A3N4LH10"/>
<proteinExistence type="predicted"/>
<organism evidence="2 3">
    <name type="scientific">Terfezia boudieri ATCC MYA-4762</name>
    <dbReference type="NCBI Taxonomy" id="1051890"/>
    <lineage>
        <taxon>Eukaryota</taxon>
        <taxon>Fungi</taxon>
        <taxon>Dikarya</taxon>
        <taxon>Ascomycota</taxon>
        <taxon>Pezizomycotina</taxon>
        <taxon>Pezizomycetes</taxon>
        <taxon>Pezizales</taxon>
        <taxon>Pezizaceae</taxon>
        <taxon>Terfezia</taxon>
    </lineage>
</organism>